<name>A0AAU8FYT5_9MICO</name>
<dbReference type="RefSeq" id="WP_353707021.1">
    <property type="nucleotide sequence ID" value="NZ_CP159290.1"/>
</dbReference>
<dbReference type="PANTHER" id="PTHR30579">
    <property type="entry name" value="TRANSCRIPTIONAL REGULATOR"/>
    <property type="match status" value="1"/>
</dbReference>
<reference evidence="7" key="1">
    <citation type="submission" date="2024-06" db="EMBL/GenBank/DDBJ databases">
        <title>Complete genome sequence of the cellulolytic actinobacterium, Cellulosimicrobium ES-005.</title>
        <authorList>
            <person name="Matthews C.T."/>
            <person name="Underwood K.D."/>
            <person name="Ghanchi K.M."/>
            <person name="Fields S.D."/>
            <person name="Gardner S.G."/>
        </authorList>
    </citation>
    <scope>NUCLEOTIDE SEQUENCE</scope>
    <source>
        <strain evidence="7">ES-005</strain>
    </source>
</reference>
<dbReference type="GO" id="GO:0003677">
    <property type="term" value="F:DNA binding"/>
    <property type="evidence" value="ECO:0007669"/>
    <property type="project" value="UniProtKB-KW"/>
</dbReference>
<dbReference type="Gene3D" id="1.10.10.10">
    <property type="entry name" value="Winged helix-like DNA-binding domain superfamily/Winged helix DNA-binding domain"/>
    <property type="match status" value="1"/>
</dbReference>
<keyword evidence="2" id="KW-0805">Transcription regulation</keyword>
<dbReference type="NCBIfam" id="NF002964">
    <property type="entry name" value="PRK03635.1"/>
    <property type="match status" value="1"/>
</dbReference>
<protein>
    <submittedName>
        <fullName evidence="7">ArgP/LysG family DNA-binding transcriptional regulator</fullName>
    </submittedName>
</protein>
<dbReference type="Pfam" id="PF00126">
    <property type="entry name" value="HTH_1"/>
    <property type="match status" value="1"/>
</dbReference>
<dbReference type="Gene3D" id="3.40.190.290">
    <property type="match status" value="1"/>
</dbReference>
<evidence type="ECO:0000256" key="1">
    <source>
        <dbReference type="ARBA" id="ARBA00009437"/>
    </source>
</evidence>
<sequence>MVDLQPDQLRTLDAIAAAGTFEAAAQRLGVTPSAVSQRVRALESAVGQVLVRRGKPAELTPPGQVLVRHARHLALQQADVLAELGIGSAGRPDDPADTDDAAVPLPEVTLVVSGDALTTWALPALVDASEWARLEVLREDEEHSIGLLRDGTAVAAVTSVAEAVPGCRSTLLGRMRYRPMASPAFAARWFPEGPTAVALSRAPVLAFDRKDDLQERYLRLRAQEAVGTAAGAVIDPPRHHVPASNEFRRAIELGMGWGMLPDLQSARAERAGRLVGFDDARAMDVPQHWQQWRLHSTSLDRLATAVARAARAALGDP</sequence>
<dbReference type="AlphaFoldDB" id="A0AAU8FYT5"/>
<keyword evidence="3 7" id="KW-0238">DNA-binding</keyword>
<evidence type="ECO:0000256" key="2">
    <source>
        <dbReference type="ARBA" id="ARBA00023015"/>
    </source>
</evidence>
<proteinExistence type="inferred from homology"/>
<organism evidence="7">
    <name type="scientific">Cellulosimicrobium sp. ES-005</name>
    <dbReference type="NCBI Taxonomy" id="3163031"/>
    <lineage>
        <taxon>Bacteria</taxon>
        <taxon>Bacillati</taxon>
        <taxon>Actinomycetota</taxon>
        <taxon>Actinomycetes</taxon>
        <taxon>Micrococcales</taxon>
        <taxon>Promicromonosporaceae</taxon>
        <taxon>Cellulosimicrobium</taxon>
    </lineage>
</organism>
<keyword evidence="4" id="KW-0010">Activator</keyword>
<dbReference type="InterPro" id="IPR050176">
    <property type="entry name" value="LTTR"/>
</dbReference>
<dbReference type="PROSITE" id="PS50931">
    <property type="entry name" value="HTH_LYSR"/>
    <property type="match status" value="1"/>
</dbReference>
<evidence type="ECO:0000256" key="3">
    <source>
        <dbReference type="ARBA" id="ARBA00023125"/>
    </source>
</evidence>
<feature type="domain" description="HTH lysR-type" evidence="6">
    <location>
        <begin position="4"/>
        <end position="60"/>
    </location>
</feature>
<accession>A0AAU8FYT5</accession>
<keyword evidence="5" id="KW-0804">Transcription</keyword>
<dbReference type="InterPro" id="IPR017685">
    <property type="entry name" value="ArgP"/>
</dbReference>
<dbReference type="GO" id="GO:0003700">
    <property type="term" value="F:DNA-binding transcription factor activity"/>
    <property type="evidence" value="ECO:0007669"/>
    <property type="project" value="InterPro"/>
</dbReference>
<dbReference type="SUPFAM" id="SSF46785">
    <property type="entry name" value="Winged helix' DNA-binding domain"/>
    <property type="match status" value="1"/>
</dbReference>
<dbReference type="InterPro" id="IPR036390">
    <property type="entry name" value="WH_DNA-bd_sf"/>
</dbReference>
<comment type="similarity">
    <text evidence="1">Belongs to the LysR transcriptional regulatory family.</text>
</comment>
<dbReference type="SUPFAM" id="SSF53850">
    <property type="entry name" value="Periplasmic binding protein-like II"/>
    <property type="match status" value="1"/>
</dbReference>
<evidence type="ECO:0000256" key="5">
    <source>
        <dbReference type="ARBA" id="ARBA00023163"/>
    </source>
</evidence>
<gene>
    <name evidence="7" type="ORF">ABRQ22_13020</name>
</gene>
<evidence type="ECO:0000259" key="6">
    <source>
        <dbReference type="PROSITE" id="PS50931"/>
    </source>
</evidence>
<dbReference type="InterPro" id="IPR036388">
    <property type="entry name" value="WH-like_DNA-bd_sf"/>
</dbReference>
<dbReference type="PANTHER" id="PTHR30579:SF2">
    <property type="entry name" value="HTH-TYPE TRANSCRIPTIONAL REGULATOR ARGP"/>
    <property type="match status" value="1"/>
</dbReference>
<dbReference type="InterPro" id="IPR000847">
    <property type="entry name" value="LysR_HTH_N"/>
</dbReference>
<dbReference type="EMBL" id="CP159290">
    <property type="protein sequence ID" value="XCH28520.1"/>
    <property type="molecule type" value="Genomic_DNA"/>
</dbReference>
<evidence type="ECO:0000313" key="7">
    <source>
        <dbReference type="EMBL" id="XCH28520.1"/>
    </source>
</evidence>
<dbReference type="NCBIfam" id="TIGR03298">
    <property type="entry name" value="argP"/>
    <property type="match status" value="1"/>
</dbReference>
<evidence type="ECO:0000256" key="4">
    <source>
        <dbReference type="ARBA" id="ARBA00023159"/>
    </source>
</evidence>